<dbReference type="Gene3D" id="2.130.10.120">
    <property type="entry name" value="Prolyl oligopeptidase, N-terminal domain"/>
    <property type="match status" value="1"/>
</dbReference>
<evidence type="ECO:0000313" key="11">
    <source>
        <dbReference type="RefSeq" id="XP_058987085.1"/>
    </source>
</evidence>
<keyword evidence="6 7" id="KW-0720">Serine protease</keyword>
<dbReference type="InterPro" id="IPR002471">
    <property type="entry name" value="Pept_S9_AS"/>
</dbReference>
<dbReference type="EC" id="3.4.21.-" evidence="7"/>
<evidence type="ECO:0000256" key="7">
    <source>
        <dbReference type="RuleBase" id="RU368024"/>
    </source>
</evidence>
<evidence type="ECO:0000256" key="5">
    <source>
        <dbReference type="ARBA" id="ARBA00022801"/>
    </source>
</evidence>
<comment type="similarity">
    <text evidence="2 7">Belongs to the peptidase S9A family.</text>
</comment>
<accession>A0ABM3VMQ6</accession>
<gene>
    <name evidence="11" type="primary">LOC101897036</name>
</gene>
<keyword evidence="5 7" id="KW-0378">Hydrolase</keyword>
<dbReference type="PANTHER" id="PTHR42881:SF2">
    <property type="entry name" value="PROLYL ENDOPEPTIDASE"/>
    <property type="match status" value="1"/>
</dbReference>
<dbReference type="GeneID" id="101897036"/>
<comment type="catalytic activity">
    <reaction evidence="1">
        <text>Hydrolysis of Pro-|-Xaa &gt;&gt; Ala-|-Xaa in oligopeptides.</text>
        <dbReference type="EC" id="3.4.21.26"/>
    </reaction>
</comment>
<dbReference type="PRINTS" id="PR00862">
    <property type="entry name" value="PROLIGOPTASE"/>
</dbReference>
<dbReference type="PROSITE" id="PS00708">
    <property type="entry name" value="PRO_ENDOPEP_SER"/>
    <property type="match status" value="1"/>
</dbReference>
<evidence type="ECO:0000256" key="6">
    <source>
        <dbReference type="ARBA" id="ARBA00022825"/>
    </source>
</evidence>
<organism evidence="10 11">
    <name type="scientific">Musca domestica</name>
    <name type="common">House fly</name>
    <dbReference type="NCBI Taxonomy" id="7370"/>
    <lineage>
        <taxon>Eukaryota</taxon>
        <taxon>Metazoa</taxon>
        <taxon>Ecdysozoa</taxon>
        <taxon>Arthropoda</taxon>
        <taxon>Hexapoda</taxon>
        <taxon>Insecta</taxon>
        <taxon>Pterygota</taxon>
        <taxon>Neoptera</taxon>
        <taxon>Endopterygota</taxon>
        <taxon>Diptera</taxon>
        <taxon>Brachycera</taxon>
        <taxon>Muscomorpha</taxon>
        <taxon>Muscoidea</taxon>
        <taxon>Muscidae</taxon>
        <taxon>Musca</taxon>
    </lineage>
</organism>
<dbReference type="InterPro" id="IPR023302">
    <property type="entry name" value="Pept_S9A_N"/>
</dbReference>
<evidence type="ECO:0000256" key="2">
    <source>
        <dbReference type="ARBA" id="ARBA00005228"/>
    </source>
</evidence>
<evidence type="ECO:0000256" key="3">
    <source>
        <dbReference type="ARBA" id="ARBA00016310"/>
    </source>
</evidence>
<reference evidence="11" key="1">
    <citation type="submission" date="2025-08" db="UniProtKB">
        <authorList>
            <consortium name="RefSeq"/>
        </authorList>
    </citation>
    <scope>IDENTIFICATION</scope>
    <source>
        <strain evidence="11">Aabys</strain>
        <tissue evidence="11">Whole body</tissue>
    </source>
</reference>
<dbReference type="RefSeq" id="XP_058987085.1">
    <property type="nucleotide sequence ID" value="XM_059131102.1"/>
</dbReference>
<dbReference type="InterPro" id="IPR001375">
    <property type="entry name" value="Peptidase_S9_cat"/>
</dbReference>
<feature type="domain" description="Peptidase S9 prolyl oligopeptidase catalytic" evidence="8">
    <location>
        <begin position="499"/>
        <end position="721"/>
    </location>
</feature>
<keyword evidence="4 7" id="KW-0645">Protease</keyword>
<name>A0ABM3VMQ6_MUSDO</name>
<evidence type="ECO:0000313" key="10">
    <source>
        <dbReference type="Proteomes" id="UP001652621"/>
    </source>
</evidence>
<dbReference type="Gene3D" id="3.40.50.1820">
    <property type="entry name" value="alpha/beta hydrolase"/>
    <property type="match status" value="1"/>
</dbReference>
<dbReference type="Pfam" id="PF00326">
    <property type="entry name" value="Peptidase_S9"/>
    <property type="match status" value="1"/>
</dbReference>
<evidence type="ECO:0000259" key="9">
    <source>
        <dbReference type="Pfam" id="PF02897"/>
    </source>
</evidence>
<proteinExistence type="inferred from homology"/>
<feature type="domain" description="Peptidase S9A N-terminal" evidence="9">
    <location>
        <begin position="22"/>
        <end position="428"/>
    </location>
</feature>
<evidence type="ECO:0000259" key="8">
    <source>
        <dbReference type="Pfam" id="PF00326"/>
    </source>
</evidence>
<evidence type="ECO:0000256" key="4">
    <source>
        <dbReference type="ARBA" id="ARBA00022670"/>
    </source>
</evidence>
<dbReference type="InterPro" id="IPR002470">
    <property type="entry name" value="Peptidase_S9A"/>
</dbReference>
<dbReference type="InterPro" id="IPR029058">
    <property type="entry name" value="AB_hydrolase_fold"/>
</dbReference>
<protein>
    <recommendedName>
        <fullName evidence="3 7">Prolyl endopeptidase</fullName>
        <ecNumber evidence="7">3.4.21.-</ecNumber>
    </recommendedName>
</protein>
<evidence type="ECO:0000256" key="1">
    <source>
        <dbReference type="ARBA" id="ARBA00001070"/>
    </source>
</evidence>
<dbReference type="InterPro" id="IPR051167">
    <property type="entry name" value="Prolyl_oligopep/macrocyclase"/>
</dbReference>
<dbReference type="PANTHER" id="PTHR42881">
    <property type="entry name" value="PROLYL ENDOPEPTIDASE"/>
    <property type="match status" value="1"/>
</dbReference>
<dbReference type="SUPFAM" id="SSF50993">
    <property type="entry name" value="Peptidase/esterase 'gauge' domain"/>
    <property type="match status" value="1"/>
</dbReference>
<sequence>MTVYDASTLLGCDNKISPLQYPVARRDESVVETHHGVEVNDVYRWLEDPDAEETQKYVDQQNKISQPFLEGCEAWKKINEKFTKLWNYETYYCPVKHGKYYYFEKNTGLQNQDVMYQQDALDAEPRLFFDPNALSEDGTIALVEKSFSEDGQYMAYGLSANGSDWFKIHIRNVETGKDLEDVLEKVKFSEISWTKDNRGFFYCCYPHQEGVTDGSETQMNENQKLYYHYLGQPQEKDVLIAEFPEEPTWQFQTVVSDCGKYLVMLISKECRDNLIYYANLEPEADITSKLPIKKIIEKFECDYEYITNNGSKMYFRTNKNASNYRIIMIDFENPREENWQTLIPEHATDVLDAVRCVNEDKLIIHYLHDVKSVLQLHSLQSGELLHKFQLDMGSIVGLTGKRKSSELFYQFSSFLTPGIIYHYDFKWNNFTAKVLREIKINLEGYSPSNYKVEQVFYESKDATKIPMFVVYKNSNSEKKTPRPCFLYGYGGFNCSIYPSFSVKDVMFLDTFDGVIAYPNIRGGGEYGEKWHNAGRLLNKQNVFNDFQAAAEFLIANNYTTKDRLVIQGASNGGLLIGACINQRPDLFGAAIAEVGVMDMLRFHKFTIGYAWCSDFGNLDEKEHFENLIKYSPLHNVHTPKSPSEEYPSTLVLTADHDDRVSPLHSLKFIAALHEAVRNSEYQKNPILLRVYSNAGHGSGKPTSKIIEENADIFTFMLRSLNIDKVHL</sequence>
<keyword evidence="10" id="KW-1185">Reference proteome</keyword>
<dbReference type="Pfam" id="PF02897">
    <property type="entry name" value="Peptidase_S9_N"/>
    <property type="match status" value="1"/>
</dbReference>
<dbReference type="SUPFAM" id="SSF53474">
    <property type="entry name" value="alpha/beta-Hydrolases"/>
    <property type="match status" value="1"/>
</dbReference>
<dbReference type="Proteomes" id="UP001652621">
    <property type="component" value="Unplaced"/>
</dbReference>